<keyword evidence="4 7" id="KW-0472">Membrane</keyword>
<organism evidence="11 12">
    <name type="scientific">Magallana gigas</name>
    <name type="common">Pacific oyster</name>
    <name type="synonym">Crassostrea gigas</name>
    <dbReference type="NCBI Taxonomy" id="29159"/>
    <lineage>
        <taxon>Eukaryota</taxon>
        <taxon>Metazoa</taxon>
        <taxon>Spiralia</taxon>
        <taxon>Lophotrochozoa</taxon>
        <taxon>Mollusca</taxon>
        <taxon>Bivalvia</taxon>
        <taxon>Autobranchia</taxon>
        <taxon>Pteriomorphia</taxon>
        <taxon>Ostreida</taxon>
        <taxon>Ostreoidea</taxon>
        <taxon>Ostreidae</taxon>
        <taxon>Magallana</taxon>
    </lineage>
</organism>
<name>A0A8W8L183_MAGGI</name>
<sequence>MAAFKWTLIALVSALLSWKNVLSLRVDGSIYSDNEDWIFLSRFCYMSKSGELEYYIQFPKSYERQHILFYYDRPTIWDNVYQSSKTCEQKKAVLDITRGQILPLSPLNSYSGCKYIQISGVDYVECKDTQKFSSSRDMWWYLVLSRCPSDRTETTRTGLNITFRFHMTNGDDMWHREFSADELYILQTDIAFLVLYFFVTMVSMIFAIILHSRQMFHVTYKIYLASLLIWWFHLLLWCIAYGRYSSYGYKETGTERAARVFGALSSLLFMLMLLLMADGFTIIKGRMKSRTSIIFSVFFTVYVISYATLFIVEANTFDPGKVLYIYEYWPGYALIALRLLAWVIFVVYLFLTLKKHRKNGKFYYPLFVLYTIWFWAGPIAIIIGVYAIKQWAREKIVNGVDQLIMMLGHVIFLVLTRPSAANENFPYYIKTTQIGFISEESSERPGNYEISEEELQAKSGPNLNDIFTVSNTRAEPSAPKEERPLARTRLSRPYSGDRPSSRTQLTKPNVQESEASTSAGESDNDTPPPSYTSLTNEKSSLPSSDYTSENMFASRPKNSLPPLSTEKRSKRKRNGALPPIYKHYEKYVV</sequence>
<feature type="compositionally biased region" description="Polar residues" evidence="6">
    <location>
        <begin position="461"/>
        <end position="474"/>
    </location>
</feature>
<feature type="transmembrane region" description="Helical" evidence="7">
    <location>
        <begin position="222"/>
        <end position="242"/>
    </location>
</feature>
<keyword evidence="8" id="KW-0732">Signal</keyword>
<proteinExistence type="predicted"/>
<reference evidence="11" key="1">
    <citation type="submission" date="2022-08" db="UniProtKB">
        <authorList>
            <consortium name="EnsemblMetazoa"/>
        </authorList>
    </citation>
    <scope>IDENTIFICATION</scope>
    <source>
        <strain evidence="11">05x7-T-G4-1.051#20</strain>
    </source>
</reference>
<dbReference type="Pfam" id="PF21892">
    <property type="entry name" value="TMEM145_N"/>
    <property type="match status" value="1"/>
</dbReference>
<dbReference type="PANTHER" id="PTHR23252:SF24">
    <property type="entry name" value="TRANSMEMBRANE PROTEIN 145"/>
    <property type="match status" value="1"/>
</dbReference>
<accession>A0A8W8L183</accession>
<keyword evidence="2 7" id="KW-0812">Transmembrane</keyword>
<evidence type="ECO:0008006" key="13">
    <source>
        <dbReference type="Google" id="ProtNLM"/>
    </source>
</evidence>
<evidence type="ECO:0000256" key="6">
    <source>
        <dbReference type="SAM" id="MobiDB-lite"/>
    </source>
</evidence>
<feature type="transmembrane region" description="Helical" evidence="7">
    <location>
        <begin position="363"/>
        <end position="388"/>
    </location>
</feature>
<dbReference type="GO" id="GO:0007186">
    <property type="term" value="P:G protein-coupled receptor signaling pathway"/>
    <property type="evidence" value="ECO:0007669"/>
    <property type="project" value="InterPro"/>
</dbReference>
<protein>
    <recommendedName>
        <fullName evidence="13">Transmembrane protein 145</fullName>
    </recommendedName>
</protein>
<dbReference type="GO" id="GO:0016020">
    <property type="term" value="C:membrane"/>
    <property type="evidence" value="ECO:0007669"/>
    <property type="project" value="UniProtKB-SubCell"/>
</dbReference>
<dbReference type="AlphaFoldDB" id="A0A8W8L183"/>
<evidence type="ECO:0000259" key="9">
    <source>
        <dbReference type="Pfam" id="PF10192"/>
    </source>
</evidence>
<keyword evidence="5" id="KW-0325">Glycoprotein</keyword>
<dbReference type="EnsemblMetazoa" id="G25871.3">
    <property type="protein sequence ID" value="G25871.3:cds"/>
    <property type="gene ID" value="G25871"/>
</dbReference>
<feature type="transmembrane region" description="Helical" evidence="7">
    <location>
        <begin position="332"/>
        <end position="351"/>
    </location>
</feature>
<dbReference type="Pfam" id="PF10192">
    <property type="entry name" value="GPR180-TMEM145_TM"/>
    <property type="match status" value="1"/>
</dbReference>
<evidence type="ECO:0000256" key="3">
    <source>
        <dbReference type="ARBA" id="ARBA00022989"/>
    </source>
</evidence>
<feature type="region of interest" description="Disordered" evidence="6">
    <location>
        <begin position="461"/>
        <end position="589"/>
    </location>
</feature>
<feature type="transmembrane region" description="Helical" evidence="7">
    <location>
        <begin position="190"/>
        <end position="210"/>
    </location>
</feature>
<dbReference type="GO" id="GO:0019236">
    <property type="term" value="P:response to pheromone"/>
    <property type="evidence" value="ECO:0007669"/>
    <property type="project" value="InterPro"/>
</dbReference>
<keyword evidence="12" id="KW-1185">Reference proteome</keyword>
<dbReference type="InterPro" id="IPR019336">
    <property type="entry name" value="GPR180/TMEM145_TM"/>
</dbReference>
<dbReference type="PANTHER" id="PTHR23252">
    <property type="entry name" value="INTIMAL THICKNESS RECEPTOR-RELATED"/>
    <property type="match status" value="1"/>
</dbReference>
<feature type="chain" id="PRO_5036487790" description="Transmembrane protein 145" evidence="8">
    <location>
        <begin position="24"/>
        <end position="589"/>
    </location>
</feature>
<feature type="domain" description="GPR180-like N-terminal" evidence="10">
    <location>
        <begin position="27"/>
        <end position="151"/>
    </location>
</feature>
<evidence type="ECO:0000256" key="5">
    <source>
        <dbReference type="ARBA" id="ARBA00023180"/>
    </source>
</evidence>
<evidence type="ECO:0000256" key="2">
    <source>
        <dbReference type="ARBA" id="ARBA00022692"/>
    </source>
</evidence>
<dbReference type="InterPro" id="IPR047831">
    <property type="entry name" value="GPR180/TMEM145"/>
</dbReference>
<comment type="subcellular location">
    <subcellularLocation>
        <location evidence="1">Membrane</location>
        <topology evidence="1">Multi-pass membrane protein</topology>
    </subcellularLocation>
</comment>
<evidence type="ECO:0000256" key="1">
    <source>
        <dbReference type="ARBA" id="ARBA00004141"/>
    </source>
</evidence>
<feature type="domain" description="GPR180/TMEM145 transmembrane" evidence="9">
    <location>
        <begin position="192"/>
        <end position="412"/>
    </location>
</feature>
<evidence type="ECO:0000256" key="4">
    <source>
        <dbReference type="ARBA" id="ARBA00023136"/>
    </source>
</evidence>
<feature type="transmembrane region" description="Helical" evidence="7">
    <location>
        <begin position="262"/>
        <end position="281"/>
    </location>
</feature>
<feature type="signal peptide" evidence="8">
    <location>
        <begin position="1"/>
        <end position="23"/>
    </location>
</feature>
<evidence type="ECO:0000256" key="8">
    <source>
        <dbReference type="SAM" id="SignalP"/>
    </source>
</evidence>
<dbReference type="InterPro" id="IPR053880">
    <property type="entry name" value="GPR180-like_N"/>
</dbReference>
<evidence type="ECO:0000313" key="11">
    <source>
        <dbReference type="EnsemblMetazoa" id="G25871.3:cds"/>
    </source>
</evidence>
<feature type="compositionally biased region" description="Polar residues" evidence="6">
    <location>
        <begin position="531"/>
        <end position="551"/>
    </location>
</feature>
<feature type="compositionally biased region" description="Polar residues" evidence="6">
    <location>
        <begin position="501"/>
        <end position="521"/>
    </location>
</feature>
<keyword evidence="3 7" id="KW-1133">Transmembrane helix</keyword>
<feature type="transmembrane region" description="Helical" evidence="7">
    <location>
        <begin position="400"/>
        <end position="416"/>
    </location>
</feature>
<feature type="transmembrane region" description="Helical" evidence="7">
    <location>
        <begin position="293"/>
        <end position="312"/>
    </location>
</feature>
<dbReference type="Proteomes" id="UP000005408">
    <property type="component" value="Unassembled WGS sequence"/>
</dbReference>
<evidence type="ECO:0000256" key="7">
    <source>
        <dbReference type="SAM" id="Phobius"/>
    </source>
</evidence>
<evidence type="ECO:0000259" key="10">
    <source>
        <dbReference type="Pfam" id="PF21892"/>
    </source>
</evidence>
<evidence type="ECO:0000313" key="12">
    <source>
        <dbReference type="Proteomes" id="UP000005408"/>
    </source>
</evidence>